<accession>A0ABV8RI10</accession>
<protein>
    <submittedName>
        <fullName evidence="2">YnbE family lipoprotein</fullName>
    </submittedName>
</protein>
<comment type="caution">
    <text evidence="2">The sequence shown here is derived from an EMBL/GenBank/DDBJ whole genome shotgun (WGS) entry which is preliminary data.</text>
</comment>
<dbReference type="Proteomes" id="UP001595887">
    <property type="component" value="Unassembled WGS sequence"/>
</dbReference>
<dbReference type="Pfam" id="PF13617">
    <property type="entry name" value="Lipoprotein_19"/>
    <property type="match status" value="1"/>
</dbReference>
<evidence type="ECO:0000256" key="1">
    <source>
        <dbReference type="SAM" id="Phobius"/>
    </source>
</evidence>
<reference evidence="3" key="1">
    <citation type="journal article" date="2019" name="Int. J. Syst. Evol. Microbiol.">
        <title>The Global Catalogue of Microorganisms (GCM) 10K type strain sequencing project: providing services to taxonomists for standard genome sequencing and annotation.</title>
        <authorList>
            <consortium name="The Broad Institute Genomics Platform"/>
            <consortium name="The Broad Institute Genome Sequencing Center for Infectious Disease"/>
            <person name="Wu L."/>
            <person name="Ma J."/>
        </authorList>
    </citation>
    <scope>NUCLEOTIDE SEQUENCE [LARGE SCALE GENOMIC DNA]</scope>
    <source>
        <strain evidence="3">CECT 8531</strain>
    </source>
</reference>
<name>A0ABV8RI10_9SPHN</name>
<organism evidence="2 3">
    <name type="scientific">Sphingorhabdus arenilitoris</name>
    <dbReference type="NCBI Taxonomy" id="1490041"/>
    <lineage>
        <taxon>Bacteria</taxon>
        <taxon>Pseudomonadati</taxon>
        <taxon>Pseudomonadota</taxon>
        <taxon>Alphaproteobacteria</taxon>
        <taxon>Sphingomonadales</taxon>
        <taxon>Sphingomonadaceae</taxon>
        <taxon>Sphingorhabdus</taxon>
    </lineage>
</organism>
<evidence type="ECO:0000313" key="3">
    <source>
        <dbReference type="Proteomes" id="UP001595887"/>
    </source>
</evidence>
<evidence type="ECO:0000313" key="2">
    <source>
        <dbReference type="EMBL" id="MFC4292369.1"/>
    </source>
</evidence>
<dbReference type="InterPro" id="IPR025985">
    <property type="entry name" value="YnbE"/>
</dbReference>
<proteinExistence type="predicted"/>
<keyword evidence="1" id="KW-1133">Transmembrane helix</keyword>
<dbReference type="EMBL" id="JBHSDH010000013">
    <property type="protein sequence ID" value="MFC4292369.1"/>
    <property type="molecule type" value="Genomic_DNA"/>
</dbReference>
<keyword evidence="1" id="KW-0812">Transmembrane</keyword>
<sequence>MTEERLTRCVKIANRDVMKRNVCIIMATPAFLAFGGCVQVAAPDKPIEINLNIKIEQKVLLRIQGAVKDAIAENSEIF</sequence>
<dbReference type="RefSeq" id="WP_381423005.1">
    <property type="nucleotide sequence ID" value="NZ_JBHSDH010000013.1"/>
</dbReference>
<keyword evidence="3" id="KW-1185">Reference proteome</keyword>
<gene>
    <name evidence="2" type="ORF">ACFOWX_08065</name>
</gene>
<keyword evidence="2" id="KW-0449">Lipoprotein</keyword>
<feature type="transmembrane region" description="Helical" evidence="1">
    <location>
        <begin position="21"/>
        <end position="42"/>
    </location>
</feature>
<keyword evidence="1" id="KW-0472">Membrane</keyword>